<dbReference type="Proteomes" id="UP000285092">
    <property type="component" value="Unassembled WGS sequence"/>
</dbReference>
<dbReference type="PROSITE" id="PS51257">
    <property type="entry name" value="PROKAR_LIPOPROTEIN"/>
    <property type="match status" value="1"/>
</dbReference>
<dbReference type="OrthoDB" id="193314at2"/>
<reference evidence="3 4" key="1">
    <citation type="submission" date="2018-08" db="EMBL/GenBank/DDBJ databases">
        <title>Altererythrobacter sp.Ery1 and Ery12, the genome sequencing of novel strains in genus Alterythrobacter.</title>
        <authorList>
            <person name="Cheng H."/>
            <person name="Wu Y.-H."/>
            <person name="Fang C."/>
            <person name="Xu X.-W."/>
        </authorList>
    </citation>
    <scope>NUCLEOTIDE SEQUENCE [LARGE SCALE GENOMIC DNA]</scope>
    <source>
        <strain evidence="3 4">Ery1</strain>
    </source>
</reference>
<comment type="caution">
    <text evidence="3">The sequence shown here is derived from an EMBL/GenBank/DDBJ whole genome shotgun (WGS) entry which is preliminary data.</text>
</comment>
<accession>A0A418NKR4</accession>
<evidence type="ECO:0008006" key="5">
    <source>
        <dbReference type="Google" id="ProtNLM"/>
    </source>
</evidence>
<keyword evidence="2" id="KW-0732">Signal</keyword>
<feature type="chain" id="PRO_5019004634" description="Acid phosphatase" evidence="2">
    <location>
        <begin position="25"/>
        <end position="267"/>
    </location>
</feature>
<feature type="signal peptide" evidence="2">
    <location>
        <begin position="1"/>
        <end position="24"/>
    </location>
</feature>
<dbReference type="EMBL" id="QXFK01000011">
    <property type="protein sequence ID" value="RIV80270.1"/>
    <property type="molecule type" value="Genomic_DNA"/>
</dbReference>
<organism evidence="3 4">
    <name type="scientific">Pelagerythrobacter aerophilus</name>
    <dbReference type="NCBI Taxonomy" id="2306995"/>
    <lineage>
        <taxon>Bacteria</taxon>
        <taxon>Pseudomonadati</taxon>
        <taxon>Pseudomonadota</taxon>
        <taxon>Alphaproteobacteria</taxon>
        <taxon>Sphingomonadales</taxon>
        <taxon>Erythrobacteraceae</taxon>
        <taxon>Pelagerythrobacter</taxon>
    </lineage>
</organism>
<feature type="region of interest" description="Disordered" evidence="1">
    <location>
        <begin position="43"/>
        <end position="71"/>
    </location>
</feature>
<dbReference type="AlphaFoldDB" id="A0A418NKR4"/>
<name>A0A418NKR4_9SPHN</name>
<evidence type="ECO:0000256" key="1">
    <source>
        <dbReference type="SAM" id="MobiDB-lite"/>
    </source>
</evidence>
<evidence type="ECO:0000313" key="4">
    <source>
        <dbReference type="Proteomes" id="UP000285092"/>
    </source>
</evidence>
<proteinExistence type="predicted"/>
<keyword evidence="4" id="KW-1185">Reference proteome</keyword>
<dbReference type="Gene3D" id="3.40.50.1000">
    <property type="entry name" value="HAD superfamily/HAD-like"/>
    <property type="match status" value="1"/>
</dbReference>
<gene>
    <name evidence="3" type="ORF">D2V04_02955</name>
</gene>
<protein>
    <recommendedName>
        <fullName evidence="5">Acid phosphatase</fullName>
    </recommendedName>
</protein>
<feature type="compositionally biased region" description="Acidic residues" evidence="1">
    <location>
        <begin position="43"/>
        <end position="65"/>
    </location>
</feature>
<dbReference type="InterPro" id="IPR023214">
    <property type="entry name" value="HAD_sf"/>
</dbReference>
<sequence length="267" mass="28289">MIVRRLRAALAASALALVLGGCVAAAIPLAAGGVVLRNEALGDDEPASDTAEDERGETDPADATEGEPFTPTLAAPGPYQAFLTYSSEQAALDPVAEPRRSAILATPGSLQPETVECSVRPSAVLVDLDPASGARDFAELPPDPALARGLQALRLEGVFVFWISDASAAEAGTLRKRLTETGLDPTTDDGILLMRRAEDRKQLRRKELSQTHCLIAILGDERSDFDELYDYLKDPAAASPLEALIGNGWFLVPTLLDTPTLLSTKEG</sequence>
<evidence type="ECO:0000313" key="3">
    <source>
        <dbReference type="EMBL" id="RIV80270.1"/>
    </source>
</evidence>
<evidence type="ECO:0000256" key="2">
    <source>
        <dbReference type="SAM" id="SignalP"/>
    </source>
</evidence>
<dbReference type="RefSeq" id="WP_119511856.1">
    <property type="nucleotide sequence ID" value="NZ_QXFK01000011.1"/>
</dbReference>